<feature type="chain" id="PRO_5007459710" description="Tle cognate immunity protein 4 C-terminal domain-containing protein" evidence="1">
    <location>
        <begin position="26"/>
        <end position="352"/>
    </location>
</feature>
<keyword evidence="1" id="KW-0732">Signal</keyword>
<evidence type="ECO:0000313" key="5">
    <source>
        <dbReference type="Proteomes" id="UP000070186"/>
    </source>
</evidence>
<dbReference type="Pfam" id="PF18443">
    <property type="entry name" value="Tli4_N"/>
    <property type="match status" value="1"/>
</dbReference>
<reference evidence="4" key="1">
    <citation type="submission" date="2015-12" db="EMBL/GenBank/DDBJ databases">
        <title>Nitrous oxide reduction kinetics distinguish bacteria harboring typical versus atypical NosZ.</title>
        <authorList>
            <person name="Yoon S."/>
            <person name="Nissen S."/>
            <person name="Park D."/>
            <person name="Sanford R.A."/>
            <person name="Loeffler F.E."/>
        </authorList>
    </citation>
    <scope>NUCLEOTIDE SEQUENCE [LARGE SCALE GENOMIC DNA]</scope>
    <source>
        <strain evidence="4">ATCC BAA-841</strain>
    </source>
</reference>
<feature type="domain" description="Tle cognate immunity protein 4 C-terminal" evidence="2">
    <location>
        <begin position="194"/>
        <end position="350"/>
    </location>
</feature>
<dbReference type="InterPro" id="IPR040761">
    <property type="entry name" value="Tli4_N"/>
</dbReference>
<evidence type="ECO:0000259" key="2">
    <source>
        <dbReference type="Pfam" id="PF18426"/>
    </source>
</evidence>
<evidence type="ECO:0000313" key="4">
    <source>
        <dbReference type="EMBL" id="KXB30844.1"/>
    </source>
</evidence>
<feature type="domain" description="Tle cognate immunity protein 4 N-terminal" evidence="3">
    <location>
        <begin position="41"/>
        <end position="143"/>
    </location>
</feature>
<keyword evidence="5" id="KW-1185">Reference proteome</keyword>
<evidence type="ECO:0008006" key="6">
    <source>
        <dbReference type="Google" id="ProtNLM"/>
    </source>
</evidence>
<comment type="caution">
    <text evidence="4">The sequence shown here is derived from an EMBL/GenBank/DDBJ whole genome shotgun (WGS) entry which is preliminary data.</text>
</comment>
<dbReference type="InterPro" id="IPR041290">
    <property type="entry name" value="Tli4_C"/>
</dbReference>
<accession>A0A133XIS6</accession>
<sequence>MKKAQTITGALTAALLIAIAATAHAGKGFFMKDKIELPKMQTHCIGRYLIDLPEEFNMTTGSYLTLYFGLDKNFDAVEIQNHRQRGESPSLARLVAAEKAELENSEHFKSPSKNMLAAVKEVDRDSILVEAYDGMRSVDSLKLHLFAQRGEAVARLQNEKYSDKIDSRPLSFFESQLTRIAGNTRYIASPEQAGRGGCLGTLAVDDKQDGEIYSLYFYSEKHPDVGIDIDMNSLTEKGDGGLLKRVSGKAGLLRALDFSSTTLRKGKRQMAGRPGEELLDAGKQEGKVQRHFVAETLITEPSSLSRPVIAISMSMGRQDKKGNYIDPSLSEKESLAWWDAIVGSIRLRPGAQ</sequence>
<dbReference type="EMBL" id="LODL01000019">
    <property type="protein sequence ID" value="KXB30844.1"/>
    <property type="molecule type" value="Genomic_DNA"/>
</dbReference>
<dbReference type="Pfam" id="PF18426">
    <property type="entry name" value="Tli4_C"/>
    <property type="match status" value="1"/>
</dbReference>
<organism evidence="4 5">
    <name type="scientific">Dechloromonas denitrificans</name>
    <dbReference type="NCBI Taxonomy" id="281362"/>
    <lineage>
        <taxon>Bacteria</taxon>
        <taxon>Pseudomonadati</taxon>
        <taxon>Pseudomonadota</taxon>
        <taxon>Betaproteobacteria</taxon>
        <taxon>Rhodocyclales</taxon>
        <taxon>Azonexaceae</taxon>
        <taxon>Dechloromonas</taxon>
    </lineage>
</organism>
<protein>
    <recommendedName>
        <fullName evidence="6">Tle cognate immunity protein 4 C-terminal domain-containing protein</fullName>
    </recommendedName>
</protein>
<dbReference type="AlphaFoldDB" id="A0A133XIS6"/>
<evidence type="ECO:0000259" key="3">
    <source>
        <dbReference type="Pfam" id="PF18443"/>
    </source>
</evidence>
<evidence type="ECO:0000256" key="1">
    <source>
        <dbReference type="SAM" id="SignalP"/>
    </source>
</evidence>
<dbReference type="Proteomes" id="UP000070186">
    <property type="component" value="Unassembled WGS sequence"/>
</dbReference>
<dbReference type="STRING" id="281362.AT959_08975"/>
<feature type="signal peptide" evidence="1">
    <location>
        <begin position="1"/>
        <end position="25"/>
    </location>
</feature>
<gene>
    <name evidence="4" type="ORF">AT959_08975</name>
</gene>
<proteinExistence type="predicted"/>
<dbReference type="RefSeq" id="WP_066882640.1">
    <property type="nucleotide sequence ID" value="NZ_LODL01000019.1"/>
</dbReference>
<name>A0A133XIS6_9RHOO</name>